<dbReference type="SUPFAM" id="SSF103473">
    <property type="entry name" value="MFS general substrate transporter"/>
    <property type="match status" value="1"/>
</dbReference>
<feature type="transmembrane region" description="Helical" evidence="6">
    <location>
        <begin position="485"/>
        <end position="503"/>
    </location>
</feature>
<protein>
    <submittedName>
        <fullName evidence="8">DEKNAAC101608</fullName>
    </submittedName>
</protein>
<evidence type="ECO:0000256" key="6">
    <source>
        <dbReference type="SAM" id="Phobius"/>
    </source>
</evidence>
<evidence type="ECO:0000313" key="9">
    <source>
        <dbReference type="Proteomes" id="UP000290900"/>
    </source>
</evidence>
<feature type="transmembrane region" description="Helical" evidence="6">
    <location>
        <begin position="35"/>
        <end position="54"/>
    </location>
</feature>
<feature type="domain" description="Major facilitator superfamily (MFS) profile" evidence="7">
    <location>
        <begin position="293"/>
        <end position="516"/>
    </location>
</feature>
<feature type="region of interest" description="Disordered" evidence="5">
    <location>
        <begin position="234"/>
        <end position="254"/>
    </location>
</feature>
<dbReference type="Gene3D" id="1.20.1250.20">
    <property type="entry name" value="MFS general substrate transporter like domains"/>
    <property type="match status" value="1"/>
</dbReference>
<reference evidence="8 9" key="1">
    <citation type="submission" date="2018-12" db="EMBL/GenBank/DDBJ databases">
        <authorList>
            <person name="Tiukova I."/>
            <person name="Dainat J."/>
        </authorList>
    </citation>
    <scope>NUCLEOTIDE SEQUENCE [LARGE SCALE GENOMIC DNA]</scope>
</reference>
<dbReference type="PROSITE" id="PS50850">
    <property type="entry name" value="MFS"/>
    <property type="match status" value="1"/>
</dbReference>
<feature type="compositionally biased region" description="Polar residues" evidence="5">
    <location>
        <begin position="204"/>
        <end position="216"/>
    </location>
</feature>
<evidence type="ECO:0000256" key="3">
    <source>
        <dbReference type="ARBA" id="ARBA00022989"/>
    </source>
</evidence>
<dbReference type="AlphaFoldDB" id="A0A448YID0"/>
<gene>
    <name evidence="8" type="ORF">BRENAR_LOCUS1391</name>
</gene>
<dbReference type="Pfam" id="PF07690">
    <property type="entry name" value="MFS_1"/>
    <property type="match status" value="1"/>
</dbReference>
<dbReference type="PANTHER" id="PTHR21576">
    <property type="entry name" value="UNCHARACTERIZED NODULIN-LIKE PROTEIN"/>
    <property type="match status" value="1"/>
</dbReference>
<dbReference type="GO" id="GO:0022857">
    <property type="term" value="F:transmembrane transporter activity"/>
    <property type="evidence" value="ECO:0007669"/>
    <property type="project" value="InterPro"/>
</dbReference>
<accession>A0A448YID0</accession>
<keyword evidence="9" id="KW-1185">Reference proteome</keyword>
<evidence type="ECO:0000259" key="7">
    <source>
        <dbReference type="PROSITE" id="PS50850"/>
    </source>
</evidence>
<evidence type="ECO:0000256" key="2">
    <source>
        <dbReference type="ARBA" id="ARBA00022692"/>
    </source>
</evidence>
<organism evidence="8 9">
    <name type="scientific">Brettanomyces naardenensis</name>
    <name type="common">Yeast</name>
    <dbReference type="NCBI Taxonomy" id="13370"/>
    <lineage>
        <taxon>Eukaryota</taxon>
        <taxon>Fungi</taxon>
        <taxon>Dikarya</taxon>
        <taxon>Ascomycota</taxon>
        <taxon>Saccharomycotina</taxon>
        <taxon>Pichiomycetes</taxon>
        <taxon>Pichiales</taxon>
        <taxon>Pichiaceae</taxon>
        <taxon>Brettanomyces</taxon>
    </lineage>
</organism>
<keyword evidence="3 6" id="KW-1133">Transmembrane helix</keyword>
<dbReference type="OrthoDB" id="410267at2759"/>
<feature type="transmembrane region" description="Helical" evidence="6">
    <location>
        <begin position="373"/>
        <end position="393"/>
    </location>
</feature>
<feature type="compositionally biased region" description="Polar residues" evidence="5">
    <location>
        <begin position="235"/>
        <end position="250"/>
    </location>
</feature>
<dbReference type="FunCoup" id="A0A448YID0">
    <property type="interactions" value="98"/>
</dbReference>
<dbReference type="Proteomes" id="UP000290900">
    <property type="component" value="Unassembled WGS sequence"/>
</dbReference>
<proteinExistence type="predicted"/>
<name>A0A448YID0_BRENA</name>
<feature type="transmembrane region" description="Helical" evidence="6">
    <location>
        <begin position="399"/>
        <end position="422"/>
    </location>
</feature>
<evidence type="ECO:0000313" key="8">
    <source>
        <dbReference type="EMBL" id="VEU20656.1"/>
    </source>
</evidence>
<dbReference type="GO" id="GO:0000329">
    <property type="term" value="C:fungal-type vacuole membrane"/>
    <property type="evidence" value="ECO:0007669"/>
    <property type="project" value="TreeGrafter"/>
</dbReference>
<dbReference type="InParanoid" id="A0A448YID0"/>
<keyword evidence="4 6" id="KW-0472">Membrane</keyword>
<keyword evidence="2 6" id="KW-0812">Transmembrane</keyword>
<dbReference type="EMBL" id="CAACVR010000006">
    <property type="protein sequence ID" value="VEU20656.1"/>
    <property type="molecule type" value="Genomic_DNA"/>
</dbReference>
<dbReference type="InterPro" id="IPR011701">
    <property type="entry name" value="MFS"/>
</dbReference>
<dbReference type="STRING" id="13370.A0A448YID0"/>
<dbReference type="PANTHER" id="PTHR21576:SF166">
    <property type="entry name" value="ADR278WP"/>
    <property type="match status" value="1"/>
</dbReference>
<dbReference type="InterPro" id="IPR020846">
    <property type="entry name" value="MFS_dom"/>
</dbReference>
<feature type="region of interest" description="Disordered" evidence="5">
    <location>
        <begin position="154"/>
        <end position="216"/>
    </location>
</feature>
<evidence type="ECO:0000256" key="1">
    <source>
        <dbReference type="ARBA" id="ARBA00004141"/>
    </source>
</evidence>
<feature type="compositionally biased region" description="Low complexity" evidence="5">
    <location>
        <begin position="154"/>
        <end position="169"/>
    </location>
</feature>
<evidence type="ECO:0000256" key="4">
    <source>
        <dbReference type="ARBA" id="ARBA00023136"/>
    </source>
</evidence>
<sequence>MINTGFGSVLAYFSTIKVATVNFPHNKGAANSCPVSAYGLAALFYAFISTAFFASNTQGLLRFIAVFSGLVLGAGVFFVKIYEEEVVPDVENAIEVTEEIPDPSLPPPASTASPLQYLLKGHRGSFAEVNFPRSDSSISLFSTVSETSSLMSRSSSYSSISTGSISTPIDMPHNDSVTRIPPTRGSFTGSLLSSSPSPAHQQRLAGSSPNLRRSDSSTLSFTAKKEVLGSLPKSGLSTMLRTSGSPQQIHDQPVTPDDKLEILNKPRLVHHHHHHHHVSAKDHVFGLLTNKLFLSHFVLNAFYSAIGQVYIYSVGFIVSAQLNHTALPSGSSDSSTQYQALQVSIISFANFLGRLISGPLSDLFSKRLQMSRLWVIIMGLCTLILGQVSLIVFNSLGALSLTSLLVGISYGAIYGTLPAVLADTFGSRNFATTWALLGTGPIMIFLVLSNLFGKDYDHHSELVHGGDGQAIKMCLKGGGCYRNVFGLNIGLCALLFVGYMALLRSSRRTNVPSEVR</sequence>
<feature type="transmembrane region" description="Helical" evidence="6">
    <location>
        <begin position="60"/>
        <end position="79"/>
    </location>
</feature>
<comment type="subcellular location">
    <subcellularLocation>
        <location evidence="1">Membrane</location>
        <topology evidence="1">Multi-pass membrane protein</topology>
    </subcellularLocation>
</comment>
<evidence type="ECO:0000256" key="5">
    <source>
        <dbReference type="SAM" id="MobiDB-lite"/>
    </source>
</evidence>
<feature type="transmembrane region" description="Helical" evidence="6">
    <location>
        <begin position="297"/>
        <end position="320"/>
    </location>
</feature>
<dbReference type="InterPro" id="IPR036259">
    <property type="entry name" value="MFS_trans_sf"/>
</dbReference>
<feature type="transmembrane region" description="Helical" evidence="6">
    <location>
        <begin position="434"/>
        <end position="452"/>
    </location>
</feature>